<dbReference type="InterPro" id="IPR010243">
    <property type="entry name" value="RNA_pol_bsu_bac"/>
</dbReference>
<evidence type="ECO:0000259" key="16">
    <source>
        <dbReference type="Pfam" id="PF10385"/>
    </source>
</evidence>
<dbReference type="Gene3D" id="3.90.1800.10">
    <property type="entry name" value="RNA polymerase alpha subunit dimerisation domain"/>
    <property type="match status" value="1"/>
</dbReference>
<dbReference type="Pfam" id="PF04561">
    <property type="entry name" value="RNA_pol_Rpb2_2"/>
    <property type="match status" value="1"/>
</dbReference>
<comment type="similarity">
    <text evidence="1 7 8">Belongs to the RNA polymerase beta chain family.</text>
</comment>
<dbReference type="InterPro" id="IPR037034">
    <property type="entry name" value="RNA_pol_Rpb2_2_sf"/>
</dbReference>
<keyword evidence="2 7" id="KW-0240">DNA-directed RNA polymerase</keyword>
<dbReference type="InterPro" id="IPR007645">
    <property type="entry name" value="RNA_pol_Rpb2_3"/>
</dbReference>
<feature type="domain" description="RNA polymerase Rpb2" evidence="13">
    <location>
        <begin position="120"/>
        <end position="303"/>
    </location>
</feature>
<evidence type="ECO:0000256" key="6">
    <source>
        <dbReference type="ARBA" id="ARBA00048552"/>
    </source>
</evidence>
<dbReference type="PANTHER" id="PTHR20856">
    <property type="entry name" value="DNA-DIRECTED RNA POLYMERASE I SUBUNIT 2"/>
    <property type="match status" value="1"/>
</dbReference>
<feature type="compositionally biased region" description="Low complexity" evidence="10">
    <location>
        <begin position="1170"/>
        <end position="1188"/>
    </location>
</feature>
<dbReference type="AlphaFoldDB" id="A0A3G1IWA2"/>
<dbReference type="InterPro" id="IPR015712">
    <property type="entry name" value="DNA-dir_RNA_pol_su2"/>
</dbReference>
<feature type="domain" description="DNA-directed RNA polymerase subunit 2 hybrid-binding" evidence="11">
    <location>
        <begin position="663"/>
        <end position="1066"/>
    </location>
</feature>
<protein>
    <recommendedName>
        <fullName evidence="7 9">DNA-directed RNA polymerase subunit beta</fullName>
        <shortName evidence="7">RNAP subunit beta</shortName>
        <ecNumber evidence="7 9">2.7.7.6</ecNumber>
    </recommendedName>
    <alternativeName>
        <fullName evidence="7">RNA polymerase subunit beta</fullName>
    </alternativeName>
    <alternativeName>
        <fullName evidence="7">Transcriptase subunit beta</fullName>
    </alternativeName>
</protein>
<geneLocation type="plastid" evidence="17"/>
<reference evidence="17" key="1">
    <citation type="submission" date="2017-05" db="EMBL/GenBank/DDBJ databases">
        <title>Plastid comparative genomics reveals ancient divergence between Glaucophyte genera.</title>
        <authorList>
            <person name="Figueroa-Martinez F.J."/>
            <person name="Jackson C."/>
            <person name="Reyes-Prieto A."/>
        </authorList>
    </citation>
    <scope>NUCLEOTIDE SEQUENCE</scope>
    <source>
        <strain evidence="17">SAG 4.97</strain>
    </source>
</reference>
<dbReference type="Gene3D" id="3.90.1100.10">
    <property type="match status" value="2"/>
</dbReference>
<dbReference type="GO" id="GO:0000428">
    <property type="term" value="C:DNA-directed RNA polymerase complex"/>
    <property type="evidence" value="ECO:0007669"/>
    <property type="project" value="UniProtKB-KW"/>
</dbReference>
<evidence type="ECO:0000256" key="8">
    <source>
        <dbReference type="RuleBase" id="RU000434"/>
    </source>
</evidence>
<evidence type="ECO:0000259" key="14">
    <source>
        <dbReference type="Pfam" id="PF04563"/>
    </source>
</evidence>
<dbReference type="Gene3D" id="2.40.50.100">
    <property type="match status" value="1"/>
</dbReference>
<proteinExistence type="inferred from homology"/>
<dbReference type="InterPro" id="IPR007121">
    <property type="entry name" value="RNA_pol_bsu_CS"/>
</dbReference>
<feature type="domain" description="DNA-directed RNA polymerase beta subunit external 1" evidence="16">
    <location>
        <begin position="534"/>
        <end position="600"/>
    </location>
</feature>
<dbReference type="Gene3D" id="2.30.150.10">
    <property type="entry name" value="DNA-directed RNA polymerase, beta subunit, external 1 domain"/>
    <property type="match status" value="1"/>
</dbReference>
<name>A0A3G1IWA2_9EUKA</name>
<keyword evidence="3 7" id="KW-0808">Transferase</keyword>
<dbReference type="CDD" id="cd00653">
    <property type="entry name" value="RNA_pol_B_RPB2"/>
    <property type="match status" value="1"/>
</dbReference>
<dbReference type="InterPro" id="IPR007641">
    <property type="entry name" value="RNA_pol_Rpb2_7"/>
</dbReference>
<dbReference type="PROSITE" id="PS01166">
    <property type="entry name" value="RNA_POL_BETA"/>
    <property type="match status" value="1"/>
</dbReference>
<comment type="subunit">
    <text evidence="9">In plastids the minimal PEP RNA polymerase catalytic core is composed of four subunits: alpha, beta, beta', and beta''. When a (nuclear-encoded) sigma factor is associated with the core the holoenzyme is formed, which can initiate transcription.</text>
</comment>
<evidence type="ECO:0000259" key="13">
    <source>
        <dbReference type="Pfam" id="PF04561"/>
    </source>
</evidence>
<dbReference type="HAMAP" id="MF_01321">
    <property type="entry name" value="RNApol_bact_RpoB"/>
    <property type="match status" value="1"/>
</dbReference>
<dbReference type="Pfam" id="PF10385">
    <property type="entry name" value="RNA_pol_Rpb2_45"/>
    <property type="match status" value="1"/>
</dbReference>
<keyword evidence="4 7" id="KW-0548">Nucleotidyltransferase</keyword>
<dbReference type="GO" id="GO:0032549">
    <property type="term" value="F:ribonucleoside binding"/>
    <property type="evidence" value="ECO:0007669"/>
    <property type="project" value="InterPro"/>
</dbReference>
<comment type="catalytic activity">
    <reaction evidence="6 7 9">
        <text>RNA(n) + a ribonucleoside 5'-triphosphate = RNA(n+1) + diphosphate</text>
        <dbReference type="Rhea" id="RHEA:21248"/>
        <dbReference type="Rhea" id="RHEA-COMP:14527"/>
        <dbReference type="Rhea" id="RHEA-COMP:17342"/>
        <dbReference type="ChEBI" id="CHEBI:33019"/>
        <dbReference type="ChEBI" id="CHEBI:61557"/>
        <dbReference type="ChEBI" id="CHEBI:140395"/>
        <dbReference type="EC" id="2.7.7.6"/>
    </reaction>
</comment>
<dbReference type="GO" id="GO:0003899">
    <property type="term" value="F:DNA-directed RNA polymerase activity"/>
    <property type="evidence" value="ECO:0007669"/>
    <property type="project" value="UniProtKB-UniRule"/>
</dbReference>
<dbReference type="Pfam" id="PF04565">
    <property type="entry name" value="RNA_pol_Rpb2_3"/>
    <property type="match status" value="1"/>
</dbReference>
<dbReference type="SUPFAM" id="SSF64484">
    <property type="entry name" value="beta and beta-prime subunits of DNA dependent RNA-polymerase"/>
    <property type="match status" value="1"/>
</dbReference>
<evidence type="ECO:0000256" key="3">
    <source>
        <dbReference type="ARBA" id="ARBA00022679"/>
    </source>
</evidence>
<evidence type="ECO:0000256" key="5">
    <source>
        <dbReference type="ARBA" id="ARBA00023163"/>
    </source>
</evidence>
<dbReference type="Gene3D" id="3.90.1110.10">
    <property type="entry name" value="RNA polymerase Rpb2, domain 2"/>
    <property type="match status" value="1"/>
</dbReference>
<dbReference type="NCBIfam" id="NF001616">
    <property type="entry name" value="PRK00405.1"/>
    <property type="match status" value="1"/>
</dbReference>
<evidence type="ECO:0000256" key="1">
    <source>
        <dbReference type="ARBA" id="ARBA00006835"/>
    </source>
</evidence>
<dbReference type="EMBL" id="MF167427">
    <property type="protein sequence ID" value="ASQ40347.1"/>
    <property type="molecule type" value="Genomic_DNA"/>
</dbReference>
<feature type="domain" description="RNA polymerase Rpb2" evidence="15">
    <location>
        <begin position="455"/>
        <end position="523"/>
    </location>
</feature>
<keyword evidence="17" id="KW-0934">Plastid</keyword>
<evidence type="ECO:0000256" key="10">
    <source>
        <dbReference type="SAM" id="MobiDB-lite"/>
    </source>
</evidence>
<dbReference type="InterPro" id="IPR019462">
    <property type="entry name" value="DNA-dir_RNA_pol_bsu_external_1"/>
</dbReference>
<dbReference type="EC" id="2.7.7.6" evidence="7 9"/>
<feature type="domain" description="RNA polymerase Rpb2" evidence="12">
    <location>
        <begin position="1068"/>
        <end position="1142"/>
    </location>
</feature>
<gene>
    <name evidence="7 17" type="primary">rpoB</name>
</gene>
<dbReference type="InterPro" id="IPR007120">
    <property type="entry name" value="DNA-dir_RNAP_su2_dom"/>
</dbReference>
<sequence length="1202" mass="136709">MNQSSSTIIHLLEVQKTSFKWFLEKGLIEVLDSFSPISKQKFMLLAKEYKLKQPKYTVDEAKRREYSYAMKLYVPARLKKSKTGEIKILKFFLGKIPLMSERGTFVINGVERVVVNQIVRSPGVYFEWKKDVKKFFCYTATLISNRGGWLKFLVDYTEIVWLSIDKTNELPAHALLNAMGIDNNEILDNLTNAEYFKNTIIEGGKYSKKEALISINKLFKPGDAVSMQRSQKLLYSRFFNPKKYDLGKVGRYKLNKKLGLNIAENITVLTPEDILAIIDALIDIRFNRSKVDDIDHLANRRIRSIGELLQNQIWLALNRLERITRAKMKKKKKKILSIISKINKIKKQQLLYLKLKKIKKILSIISKNNKTKNQQKPKKLKKEANKILSMISKKNKTKTQRKPKKLKNLKTQKIDQINKTDNVGTKPLTFLNRYIHPKPIVNAIKDFFCLNQLSQFMNQTNPLAELAHKRRLTVLGPGGLSRDRTNFLVRDIHPSYYGRICPIETPEGKNAGLVGSLAAYARINSLGFIETPFYKVKKGFVINRNIPIYLKADEEEQFKIAPGDIFLDKKGKIFGEIIPARYNQEFITTTANNIDYIAISPIQIFSIATALIPFLEHDDGNRALMGSNMQRQALPLIFPERPLVGTGLESKVARDSCMVVINKVAGQVSFVSSEKICIKNSFENEIIYELKKYQRSNQETCINQRPIVWVGEKVIPGQVIADGPATEGGELALGQNLLAAYMPWEGYNFEDAIVISERLIYDDVCTSVHIEKFEIETRETKLGSEKITREIPNESEYTLRNLDEKGIICIGAWVEPGDILVGKLTPKDEFENVPIQKLIKAIFGLKLSNVRDTSLRMPKGEKGRVVDIQVFNKKQNLDSQSIPISNTSTVVCVYVAQKRKIRIGDKLSGRHGNKGIVSKILPRQDMPYLPDGTPIDIILNPLGVPSRMNVGQVFECLLAWAGENLGLRFRLVPFDEKYGLEASKSLVYERLIQAKVFSNKNWLFNNHHRGKTILFDGRTGECFDYPVTVGKAYILKLVHLVDDKMHARSIGPYSLVTQQPLKGKAQQGGQRLGEMEVWALEAFGAAYTLEELLTIKSDDIQGRNEALNCIVKGQAIPRAGIPESFKVLIRELQALCLDIGVYKTEKEENEDEKIIDKEVDLMNNPNSMDTTTSATNNNNNNHLHNSNTVELYPPLRPNYEII</sequence>
<dbReference type="InterPro" id="IPR037033">
    <property type="entry name" value="DNA-dir_RNAP_su2_hyb_sf"/>
</dbReference>
<feature type="domain" description="RNA polymerase beta subunit protrusion" evidence="14">
    <location>
        <begin position="42"/>
        <end position="334"/>
    </location>
</feature>
<dbReference type="InterPro" id="IPR014724">
    <property type="entry name" value="RNA_pol_RPB2_OB-fold"/>
</dbReference>
<evidence type="ECO:0000259" key="15">
    <source>
        <dbReference type="Pfam" id="PF04565"/>
    </source>
</evidence>
<evidence type="ECO:0000256" key="9">
    <source>
        <dbReference type="RuleBase" id="RU363031"/>
    </source>
</evidence>
<evidence type="ECO:0000259" key="12">
    <source>
        <dbReference type="Pfam" id="PF04560"/>
    </source>
</evidence>
<dbReference type="GO" id="GO:0006351">
    <property type="term" value="P:DNA-templated transcription"/>
    <property type="evidence" value="ECO:0007669"/>
    <property type="project" value="UniProtKB-UniRule"/>
</dbReference>
<accession>A0A3G1IWA2</accession>
<dbReference type="InterPro" id="IPR007644">
    <property type="entry name" value="RNA_pol_bsu_protrusion"/>
</dbReference>
<evidence type="ECO:0000256" key="2">
    <source>
        <dbReference type="ARBA" id="ARBA00022478"/>
    </source>
</evidence>
<evidence type="ECO:0000313" key="17">
    <source>
        <dbReference type="EMBL" id="ASQ40347.1"/>
    </source>
</evidence>
<dbReference type="InterPro" id="IPR007642">
    <property type="entry name" value="RNA_pol_Rpb2_2"/>
</dbReference>
<dbReference type="InterPro" id="IPR042107">
    <property type="entry name" value="DNA-dir_RNA_pol_bsu_ext_1_sf"/>
</dbReference>
<dbReference type="Pfam" id="PF04563">
    <property type="entry name" value="RNA_pol_Rpb2_1"/>
    <property type="match status" value="1"/>
</dbReference>
<evidence type="ECO:0000259" key="11">
    <source>
        <dbReference type="Pfam" id="PF00562"/>
    </source>
</evidence>
<dbReference type="GO" id="GO:0003677">
    <property type="term" value="F:DNA binding"/>
    <property type="evidence" value="ECO:0007669"/>
    <property type="project" value="UniProtKB-UniRule"/>
</dbReference>
<comment type="subunit">
    <text evidence="7">The RNAP catalytic core consists of 2 alpha, 1 beta, 1 beta' and 1 omega subunit. When a sigma factor is associated with the core the holoenzyme is formed, which can initiate transcription.</text>
</comment>
<organism evidence="17">
    <name type="scientific">Cyanoptyche gloeocystis</name>
    <dbReference type="NCBI Taxonomy" id="77922"/>
    <lineage>
        <taxon>Eukaryota</taxon>
        <taxon>Glaucocystophyceae</taxon>
        <taxon>Glaucocystophyceae incertae sedis</taxon>
        <taxon>Cyanoptyche</taxon>
    </lineage>
</organism>
<dbReference type="Gene3D" id="2.40.50.150">
    <property type="match status" value="1"/>
</dbReference>
<evidence type="ECO:0000256" key="4">
    <source>
        <dbReference type="ARBA" id="ARBA00022695"/>
    </source>
</evidence>
<keyword evidence="5 7" id="KW-0804">Transcription</keyword>
<comment type="function">
    <text evidence="7 9">DNA-dependent RNA polymerase catalyzes the transcription of DNA into RNA using the four ribonucleoside triphosphates as substrates.</text>
</comment>
<evidence type="ECO:0000256" key="7">
    <source>
        <dbReference type="HAMAP-Rule" id="MF_01321"/>
    </source>
</evidence>
<dbReference type="Pfam" id="PF04560">
    <property type="entry name" value="RNA_pol_Rpb2_7"/>
    <property type="match status" value="1"/>
</dbReference>
<dbReference type="Pfam" id="PF00562">
    <property type="entry name" value="RNA_pol_Rpb2_6"/>
    <property type="match status" value="1"/>
</dbReference>
<dbReference type="Gene3D" id="2.40.270.10">
    <property type="entry name" value="DNA-directed RNA polymerase, subunit 2, domain 6"/>
    <property type="match status" value="1"/>
</dbReference>
<feature type="region of interest" description="Disordered" evidence="10">
    <location>
        <begin position="1162"/>
        <end position="1190"/>
    </location>
</feature>